<organism evidence="2 3">
    <name type="scientific">Pycnoporus cinnabarinus</name>
    <name type="common">Cinnabar-red polypore</name>
    <name type="synonym">Trametes cinnabarina</name>
    <dbReference type="NCBI Taxonomy" id="5643"/>
    <lineage>
        <taxon>Eukaryota</taxon>
        <taxon>Fungi</taxon>
        <taxon>Dikarya</taxon>
        <taxon>Basidiomycota</taxon>
        <taxon>Agaricomycotina</taxon>
        <taxon>Agaricomycetes</taxon>
        <taxon>Polyporales</taxon>
        <taxon>Polyporaceae</taxon>
        <taxon>Trametes</taxon>
    </lineage>
</organism>
<dbReference type="AlphaFoldDB" id="A0A060S355"/>
<gene>
    <name evidence="2" type="ORF">BN946_scf184805.g11</name>
</gene>
<name>A0A060S355_PYCCI</name>
<keyword evidence="3" id="KW-1185">Reference proteome</keyword>
<evidence type="ECO:0000313" key="3">
    <source>
        <dbReference type="Proteomes" id="UP000029665"/>
    </source>
</evidence>
<dbReference type="OrthoDB" id="2757812at2759"/>
<dbReference type="OMA" id="CIVNIEF"/>
<dbReference type="EMBL" id="CCBP010000026">
    <property type="protein sequence ID" value="CDO68802.1"/>
    <property type="molecule type" value="Genomic_DNA"/>
</dbReference>
<feature type="region of interest" description="Disordered" evidence="1">
    <location>
        <begin position="86"/>
        <end position="216"/>
    </location>
</feature>
<comment type="caution">
    <text evidence="2">The sequence shown here is derived from an EMBL/GenBank/DDBJ whole genome shotgun (WGS) entry which is preliminary data.</text>
</comment>
<protein>
    <submittedName>
        <fullName evidence="2">Uncharacterized protein</fullName>
    </submittedName>
</protein>
<feature type="compositionally biased region" description="Basic and acidic residues" evidence="1">
    <location>
        <begin position="173"/>
        <end position="195"/>
    </location>
</feature>
<accession>A0A060S355</accession>
<dbReference type="HOGENOM" id="CLU_769689_0_0_1"/>
<dbReference type="Proteomes" id="UP000029665">
    <property type="component" value="Unassembled WGS sequence"/>
</dbReference>
<proteinExistence type="predicted"/>
<sequence length="416" mass="47131">MPPQIDRHRLTRFVTSKRICHAIAAAYSSRLNPRNLEVDWYPAYNHTFSILFDFDFDGVLTVRPQYDLWLSSATVNIYKLTAEDFETPDNSDVEGHQSNSNHEEDDPPSGADPEPVTQVAAPAQEPERGNVGPSARPKRVTRPPASYAKGEFITSERIRQTLYPPPDAPALTPDEKHKALHDVAERSDQADRRDTGLFAPHLAPRYQRMPDADTKPSDATIFDASFNTETTNPDKDGKDSFPDFIISHTRTVTLPQPNDPDRKLGWMRRMQLKVVHQCFPVIVEIKGCPSRKISSEDEAKTSAQRRLVEAESELFTYLHDCFIRDLSAGAAIAISAAGPYWRWMEVKREDIQMAFLDENPIVDADFLHRFDTTAIYVLGTQESDEQLNRLRNEALIPILETHFAYPSTMVPSRPRG</sequence>
<reference evidence="2" key="1">
    <citation type="submission" date="2014-01" db="EMBL/GenBank/DDBJ databases">
        <title>The genome of the white-rot fungus Pycnoporus cinnabarinus: a basidiomycete model with a versatile arsenal for lignocellulosic biomass breakdown.</title>
        <authorList>
            <person name="Levasseur A."/>
            <person name="Lomascolo A."/>
            <person name="Ruiz-Duenas F.J."/>
            <person name="Uzan E."/>
            <person name="Piumi F."/>
            <person name="Kues U."/>
            <person name="Ram A.F.J."/>
            <person name="Murat C."/>
            <person name="Haon M."/>
            <person name="Benoit I."/>
            <person name="Arfi Y."/>
            <person name="Chevret D."/>
            <person name="Drula E."/>
            <person name="Kwon M.J."/>
            <person name="Gouret P."/>
            <person name="Lesage-Meessen L."/>
            <person name="Lombard V."/>
            <person name="Mariette J."/>
            <person name="Noirot C."/>
            <person name="Park J."/>
            <person name="Patyshakuliyeva A."/>
            <person name="Wieneger R.A.B."/>
            <person name="Wosten H.A.B."/>
            <person name="Martin F."/>
            <person name="Coutinho P.M."/>
            <person name="de Vries R."/>
            <person name="Martinez A.T."/>
            <person name="Klopp C."/>
            <person name="Pontarotti P."/>
            <person name="Henrissat B."/>
            <person name="Record E."/>
        </authorList>
    </citation>
    <scope>NUCLEOTIDE SEQUENCE [LARGE SCALE GENOMIC DNA]</scope>
    <source>
        <strain evidence="2">BRFM137</strain>
    </source>
</reference>
<evidence type="ECO:0000313" key="2">
    <source>
        <dbReference type="EMBL" id="CDO68802.1"/>
    </source>
</evidence>
<evidence type="ECO:0000256" key="1">
    <source>
        <dbReference type="SAM" id="MobiDB-lite"/>
    </source>
</evidence>